<dbReference type="AlphaFoldDB" id="A0A240AEI6"/>
<feature type="transmembrane region" description="Helical" evidence="1">
    <location>
        <begin position="141"/>
        <end position="161"/>
    </location>
</feature>
<dbReference type="Proteomes" id="UP000242084">
    <property type="component" value="Chromosome 1"/>
</dbReference>
<protein>
    <submittedName>
        <fullName evidence="2">Predicted membrane protein</fullName>
    </submittedName>
</protein>
<accession>A0A240AEI6</accession>
<feature type="transmembrane region" description="Helical" evidence="1">
    <location>
        <begin position="78"/>
        <end position="100"/>
    </location>
</feature>
<keyword evidence="1" id="KW-0472">Membrane</keyword>
<evidence type="ECO:0000313" key="3">
    <source>
        <dbReference type="Proteomes" id="UP000242084"/>
    </source>
</evidence>
<evidence type="ECO:0000256" key="1">
    <source>
        <dbReference type="SAM" id="Phobius"/>
    </source>
</evidence>
<dbReference type="Pfam" id="PF22564">
    <property type="entry name" value="HAAS"/>
    <property type="match status" value="1"/>
</dbReference>
<dbReference type="OrthoDB" id="9804829at2"/>
<feature type="transmembrane region" description="Helical" evidence="1">
    <location>
        <begin position="106"/>
        <end position="129"/>
    </location>
</feature>
<keyword evidence="3" id="KW-1185">Reference proteome</keyword>
<sequence length="186" mass="20874">MNKKTYLSTLNKYLKHLPDEDRADIIAEYETHFISGKEDGQSEEMIADELGKPKEIAKEINATLAIDRAENNNKMSNVWHAIISVMGLGILNFFVILIPIVAIVSILLSFMAITLTLLLTPTALLIKGVYNGFNTILHADIFIVVASFGLGLMFFTVTYLLTKWSFKVFVKYLRWNISIIKGSAKA</sequence>
<gene>
    <name evidence="2" type="ORF">SAMEA4384403_02433</name>
</gene>
<dbReference type="KEGG" id="sste:SAMEA4384403_2433"/>
<evidence type="ECO:0000313" key="2">
    <source>
        <dbReference type="EMBL" id="SNV81316.1"/>
    </source>
</evidence>
<keyword evidence="1" id="KW-1133">Transmembrane helix</keyword>
<proteinExistence type="predicted"/>
<dbReference type="RefSeq" id="WP_095089926.1">
    <property type="nucleotide sequence ID" value="NZ_BMDM01000010.1"/>
</dbReference>
<dbReference type="EMBL" id="LT906462">
    <property type="protein sequence ID" value="SNV81316.1"/>
    <property type="molecule type" value="Genomic_DNA"/>
</dbReference>
<keyword evidence="1" id="KW-0812">Transmembrane</keyword>
<reference evidence="2 3" key="1">
    <citation type="submission" date="2017-06" db="EMBL/GenBank/DDBJ databases">
        <authorList>
            <consortium name="Pathogen Informatics"/>
        </authorList>
    </citation>
    <scope>NUCLEOTIDE SEQUENCE [LARGE SCALE GENOMIC DNA]</scope>
    <source>
        <strain evidence="2 3">NCTC13839</strain>
    </source>
</reference>
<name>A0A240AEI6_9STAP</name>
<organism evidence="2 3">
    <name type="scientific">Mammaliicoccus stepanovicii</name>
    <dbReference type="NCBI Taxonomy" id="643214"/>
    <lineage>
        <taxon>Bacteria</taxon>
        <taxon>Bacillati</taxon>
        <taxon>Bacillota</taxon>
        <taxon>Bacilli</taxon>
        <taxon>Bacillales</taxon>
        <taxon>Staphylococcaceae</taxon>
        <taxon>Mammaliicoccus</taxon>
    </lineage>
</organism>